<accession>A0A1I0HNY7</accession>
<organism evidence="1 2">
    <name type="scientific">Oceanobacillus limi</name>
    <dbReference type="NCBI Taxonomy" id="930131"/>
    <lineage>
        <taxon>Bacteria</taxon>
        <taxon>Bacillati</taxon>
        <taxon>Bacillota</taxon>
        <taxon>Bacilli</taxon>
        <taxon>Bacillales</taxon>
        <taxon>Bacillaceae</taxon>
        <taxon>Oceanobacillus</taxon>
    </lineage>
</organism>
<evidence type="ECO:0000313" key="1">
    <source>
        <dbReference type="EMBL" id="SET85711.1"/>
    </source>
</evidence>
<dbReference type="AlphaFoldDB" id="A0A1I0HNY7"/>
<dbReference type="EMBL" id="FOHE01000043">
    <property type="protein sequence ID" value="SET85711.1"/>
    <property type="molecule type" value="Genomic_DNA"/>
</dbReference>
<name>A0A1I0HNY7_9BACI</name>
<sequence length="56" mass="6479">MARKIEIPSKKDRKIKDLESENADLWFAYMENNSKDNVQDSDIADLWFEIMNGGAS</sequence>
<evidence type="ECO:0000313" key="2">
    <source>
        <dbReference type="Proteomes" id="UP000198618"/>
    </source>
</evidence>
<dbReference type="RefSeq" id="WP_170840874.1">
    <property type="nucleotide sequence ID" value="NZ_FOHE01000043.1"/>
</dbReference>
<proteinExistence type="predicted"/>
<keyword evidence="2" id="KW-1185">Reference proteome</keyword>
<protein>
    <submittedName>
        <fullName evidence="1">Uncharacterized protein</fullName>
    </submittedName>
</protein>
<reference evidence="1 2" key="1">
    <citation type="submission" date="2016-10" db="EMBL/GenBank/DDBJ databases">
        <authorList>
            <person name="de Groot N.N."/>
        </authorList>
    </citation>
    <scope>NUCLEOTIDE SEQUENCE [LARGE SCALE GENOMIC DNA]</scope>
    <source>
        <strain evidence="1 2">IBRC-M 10780</strain>
    </source>
</reference>
<dbReference type="STRING" id="930131.SAMN05216389_1433"/>
<gene>
    <name evidence="1" type="ORF">SAMN05216389_1433</name>
</gene>
<dbReference type="Proteomes" id="UP000198618">
    <property type="component" value="Unassembled WGS sequence"/>
</dbReference>